<accession>A0ABU9ZBW5</accession>
<proteinExistence type="predicted"/>
<gene>
    <name evidence="3" type="ORF">PUR21_13630</name>
</gene>
<keyword evidence="4" id="KW-1185">Reference proteome</keyword>
<evidence type="ECO:0000256" key="1">
    <source>
        <dbReference type="SAM" id="Coils"/>
    </source>
</evidence>
<organism evidence="3 4">
    <name type="scientific">Methylorubrum rhodesianum</name>
    <dbReference type="NCBI Taxonomy" id="29427"/>
    <lineage>
        <taxon>Bacteria</taxon>
        <taxon>Pseudomonadati</taxon>
        <taxon>Pseudomonadota</taxon>
        <taxon>Alphaproteobacteria</taxon>
        <taxon>Hyphomicrobiales</taxon>
        <taxon>Methylobacteriaceae</taxon>
        <taxon>Methylorubrum</taxon>
    </lineage>
</organism>
<keyword evidence="1" id="KW-0175">Coiled coil</keyword>
<evidence type="ECO:0000256" key="2">
    <source>
        <dbReference type="SAM" id="MobiDB-lite"/>
    </source>
</evidence>
<reference evidence="3 4" key="1">
    <citation type="journal article" date="2023" name="PLoS ONE">
        <title>Complete genome assembly of Hawai'i environmental nontuberculous mycobacteria reveals unexpected co-isolation with methylobacteria.</title>
        <authorList>
            <person name="Hendrix J."/>
            <person name="Epperson L.E."/>
            <person name="Tong E.I."/>
            <person name="Chan Y.L."/>
            <person name="Hasan N.A."/>
            <person name="Dawrs S.N."/>
            <person name="Norton G.J."/>
            <person name="Virdi R."/>
            <person name="Crooks J.L."/>
            <person name="Chan E.D."/>
            <person name="Honda J.R."/>
            <person name="Strong M."/>
        </authorList>
    </citation>
    <scope>NUCLEOTIDE SEQUENCE [LARGE SCALE GENOMIC DNA]</scope>
    <source>
        <strain evidence="3 4">NJH_HI01</strain>
    </source>
</reference>
<evidence type="ECO:0000313" key="4">
    <source>
        <dbReference type="Proteomes" id="UP001404845"/>
    </source>
</evidence>
<protein>
    <recommendedName>
        <fullName evidence="5">Transposase</fullName>
    </recommendedName>
</protein>
<dbReference type="Proteomes" id="UP001404845">
    <property type="component" value="Unassembled WGS sequence"/>
</dbReference>
<feature type="region of interest" description="Disordered" evidence="2">
    <location>
        <begin position="178"/>
        <end position="211"/>
    </location>
</feature>
<name>A0ABU9ZBW5_9HYPH</name>
<feature type="compositionally biased region" description="Basic and acidic residues" evidence="2">
    <location>
        <begin position="182"/>
        <end position="193"/>
    </location>
</feature>
<evidence type="ECO:0000313" key="3">
    <source>
        <dbReference type="EMBL" id="MEN3228663.1"/>
    </source>
</evidence>
<comment type="caution">
    <text evidence="3">The sequence shown here is derived from an EMBL/GenBank/DDBJ whole genome shotgun (WGS) entry which is preliminary data.</text>
</comment>
<dbReference type="EMBL" id="JAQYXL010000001">
    <property type="protein sequence ID" value="MEN3228663.1"/>
    <property type="molecule type" value="Genomic_DNA"/>
</dbReference>
<sequence>MQQVQTAKERFCPHAPFRKKERARLIPYAGSDRYVRQMTELGSRSRKRSRQRFRLTPEVREWFVAQILAWPEGKETPLTWETLLGKAELHWKKVWSKSGLGNCPEIVEAFAKRTREIGARRSRRPKDPEKAEARRSREQLLAVISRLEAENHQIKTRMRIWQTNAHLHQITVPQLDKGWQPVDREQSDLDLRRKLGLSLPKQERRGPKKRK</sequence>
<feature type="coiled-coil region" evidence="1">
    <location>
        <begin position="130"/>
        <end position="164"/>
    </location>
</feature>
<dbReference type="RefSeq" id="WP_200670651.1">
    <property type="nucleotide sequence ID" value="NZ_JACWCW010000014.1"/>
</dbReference>
<evidence type="ECO:0008006" key="5">
    <source>
        <dbReference type="Google" id="ProtNLM"/>
    </source>
</evidence>